<dbReference type="Pfam" id="PF08220">
    <property type="entry name" value="HTH_DeoR"/>
    <property type="match status" value="1"/>
</dbReference>
<accession>A0ABT1EC60</accession>
<dbReference type="PRINTS" id="PR00037">
    <property type="entry name" value="HTHLACR"/>
</dbReference>
<organism evidence="5 6">
    <name type="scientific">Aequitasia blattaphilus</name>
    <dbReference type="NCBI Taxonomy" id="2949332"/>
    <lineage>
        <taxon>Bacteria</taxon>
        <taxon>Bacillati</taxon>
        <taxon>Bacillota</taxon>
        <taxon>Clostridia</taxon>
        <taxon>Lachnospirales</taxon>
        <taxon>Lachnospiraceae</taxon>
        <taxon>Aequitasia</taxon>
    </lineage>
</organism>
<evidence type="ECO:0000313" key="5">
    <source>
        <dbReference type="EMBL" id="MCP1103423.1"/>
    </source>
</evidence>
<feature type="domain" description="HTH deoR-type" evidence="4">
    <location>
        <begin position="2"/>
        <end position="57"/>
    </location>
</feature>
<name>A0ABT1EC60_9FIRM</name>
<evidence type="ECO:0000256" key="1">
    <source>
        <dbReference type="ARBA" id="ARBA00023015"/>
    </source>
</evidence>
<comment type="caution">
    <text evidence="5">The sequence shown here is derived from an EMBL/GenBank/DDBJ whole genome shotgun (WGS) entry which is preliminary data.</text>
</comment>
<dbReference type="InterPro" id="IPR036388">
    <property type="entry name" value="WH-like_DNA-bd_sf"/>
</dbReference>
<dbReference type="SMART" id="SM01134">
    <property type="entry name" value="DeoRC"/>
    <property type="match status" value="1"/>
</dbReference>
<dbReference type="Gene3D" id="1.10.10.10">
    <property type="entry name" value="Winged helix-like DNA-binding domain superfamily/Winged helix DNA-binding domain"/>
    <property type="match status" value="1"/>
</dbReference>
<keyword evidence="3" id="KW-0804">Transcription</keyword>
<dbReference type="InterPro" id="IPR018356">
    <property type="entry name" value="Tscrpt_reg_HTH_DeoR_CS"/>
</dbReference>
<dbReference type="PROSITE" id="PS00894">
    <property type="entry name" value="HTH_DEOR_1"/>
    <property type="match status" value="1"/>
</dbReference>
<proteinExistence type="predicted"/>
<dbReference type="Proteomes" id="UP001523566">
    <property type="component" value="Unassembled WGS sequence"/>
</dbReference>
<keyword evidence="1" id="KW-0805">Transcription regulation</keyword>
<gene>
    <name evidence="5" type="ORF">NK125_13530</name>
</gene>
<reference evidence="5 6" key="1">
    <citation type="journal article" date="2022" name="Genome Biol. Evol.">
        <title>Host diet, physiology and behaviors set the stage for Lachnospiraceae cladogenesis.</title>
        <authorList>
            <person name="Vera-Ponce De Leon A."/>
            <person name="Schneider M."/>
            <person name="Jahnes B.C."/>
            <person name="Sadowski V."/>
            <person name="Camuy-Velez L.A."/>
            <person name="Duan J."/>
            <person name="Sabree Z.L."/>
        </authorList>
    </citation>
    <scope>NUCLEOTIDE SEQUENCE [LARGE SCALE GENOMIC DNA]</scope>
    <source>
        <strain evidence="5 6">PAL113</strain>
    </source>
</reference>
<dbReference type="InterPro" id="IPR036390">
    <property type="entry name" value="WH_DNA-bd_sf"/>
</dbReference>
<evidence type="ECO:0000256" key="3">
    <source>
        <dbReference type="ARBA" id="ARBA00023163"/>
    </source>
</evidence>
<sequence>MMHERRRKIEELLNEKEVIKVSELVEMFDVSIETIRRDLEYMEEQELLKRVYGGAVLPQPKALEPSYESREDKNYKEKRAIGHAALQYVQDNDVIAIDIGTTTLEFAKALVGRRKVTVLTNSMKIAMVLSEDSNIRVLMLGGEVRYGDYSVSGFLTVNNMKGFNTEKLFLGIGGLSVSKGATDYHMEESNWRRVAIEGTQKVIVLADHSKIGVAAMNKVCPMSDLDVIITDSQADEQFVHRVRELGVEVKQVEVEE</sequence>
<evidence type="ECO:0000259" key="4">
    <source>
        <dbReference type="PROSITE" id="PS51000"/>
    </source>
</evidence>
<dbReference type="GO" id="GO:0003677">
    <property type="term" value="F:DNA binding"/>
    <property type="evidence" value="ECO:0007669"/>
    <property type="project" value="UniProtKB-KW"/>
</dbReference>
<evidence type="ECO:0000313" key="6">
    <source>
        <dbReference type="Proteomes" id="UP001523566"/>
    </source>
</evidence>
<dbReference type="RefSeq" id="WP_262067196.1">
    <property type="nucleotide sequence ID" value="NZ_JAMXOD010000026.1"/>
</dbReference>
<dbReference type="SUPFAM" id="SSF46785">
    <property type="entry name" value="Winged helix' DNA-binding domain"/>
    <property type="match status" value="1"/>
</dbReference>
<keyword evidence="2 5" id="KW-0238">DNA-binding</keyword>
<dbReference type="SMART" id="SM00420">
    <property type="entry name" value="HTH_DEOR"/>
    <property type="match status" value="1"/>
</dbReference>
<protein>
    <submittedName>
        <fullName evidence="5">DeoR/GlpR family DNA-binding transcription regulator</fullName>
    </submittedName>
</protein>
<dbReference type="InterPro" id="IPR001034">
    <property type="entry name" value="DeoR_HTH"/>
</dbReference>
<dbReference type="SUPFAM" id="SSF100950">
    <property type="entry name" value="NagB/RpiA/CoA transferase-like"/>
    <property type="match status" value="1"/>
</dbReference>
<dbReference type="InterPro" id="IPR014036">
    <property type="entry name" value="DeoR-like_C"/>
</dbReference>
<dbReference type="PANTHER" id="PTHR30363">
    <property type="entry name" value="HTH-TYPE TRANSCRIPTIONAL REGULATOR SRLR-RELATED"/>
    <property type="match status" value="1"/>
</dbReference>
<dbReference type="InterPro" id="IPR037171">
    <property type="entry name" value="NagB/RpiA_transferase-like"/>
</dbReference>
<keyword evidence="6" id="KW-1185">Reference proteome</keyword>
<evidence type="ECO:0000256" key="2">
    <source>
        <dbReference type="ARBA" id="ARBA00023125"/>
    </source>
</evidence>
<dbReference type="PROSITE" id="PS51000">
    <property type="entry name" value="HTH_DEOR_2"/>
    <property type="match status" value="1"/>
</dbReference>
<dbReference type="Gene3D" id="3.40.50.1360">
    <property type="match status" value="1"/>
</dbReference>
<dbReference type="Pfam" id="PF00455">
    <property type="entry name" value="DeoRC"/>
    <property type="match status" value="1"/>
</dbReference>
<dbReference type="InterPro" id="IPR050313">
    <property type="entry name" value="Carb_Metab_HTH_regulators"/>
</dbReference>
<dbReference type="PANTHER" id="PTHR30363:SF44">
    <property type="entry name" value="AGA OPERON TRANSCRIPTIONAL REPRESSOR-RELATED"/>
    <property type="match status" value="1"/>
</dbReference>
<dbReference type="EMBL" id="JAMZFW010000026">
    <property type="protein sequence ID" value="MCP1103423.1"/>
    <property type="molecule type" value="Genomic_DNA"/>
</dbReference>